<dbReference type="RefSeq" id="XP_041192661.1">
    <property type="nucleotide sequence ID" value="XM_041332959.1"/>
</dbReference>
<dbReference type="EMBL" id="JABBWG010000018">
    <property type="protein sequence ID" value="KAG1815730.1"/>
    <property type="molecule type" value="Genomic_DNA"/>
</dbReference>
<accession>A0A9P7EAA5</accession>
<sequence>MPILVLVLRNNPNQLSKPIPSFGKRGVGTYASELPMRWRENDPALTQLNCATIGSTLPVSVYIDGELIHLRLRGAQFNATKTFPSTTELLVHLRLLKVRDTNTQSEENWTPGKKPTKIHPTSAQQYCIASIANAEMITWTKLGGNAVTVL</sequence>
<dbReference type="GeneID" id="64626976"/>
<comment type="caution">
    <text evidence="1">The sequence shown here is derived from an EMBL/GenBank/DDBJ whole genome shotgun (WGS) entry which is preliminary data.</text>
</comment>
<evidence type="ECO:0000313" key="2">
    <source>
        <dbReference type="Proteomes" id="UP000807769"/>
    </source>
</evidence>
<protein>
    <submittedName>
        <fullName evidence="1">Uncharacterized protein</fullName>
    </submittedName>
</protein>
<name>A0A9P7EAA5_9AGAM</name>
<keyword evidence="2" id="KW-1185">Reference proteome</keyword>
<dbReference type="AlphaFoldDB" id="A0A9P7EAA5"/>
<dbReference type="Proteomes" id="UP000807769">
    <property type="component" value="Unassembled WGS sequence"/>
</dbReference>
<evidence type="ECO:0000313" key="1">
    <source>
        <dbReference type="EMBL" id="KAG1815730.1"/>
    </source>
</evidence>
<gene>
    <name evidence="1" type="ORF">BJ212DRAFT_1300174</name>
</gene>
<organism evidence="1 2">
    <name type="scientific">Suillus subaureus</name>
    <dbReference type="NCBI Taxonomy" id="48587"/>
    <lineage>
        <taxon>Eukaryota</taxon>
        <taxon>Fungi</taxon>
        <taxon>Dikarya</taxon>
        <taxon>Basidiomycota</taxon>
        <taxon>Agaricomycotina</taxon>
        <taxon>Agaricomycetes</taxon>
        <taxon>Agaricomycetidae</taxon>
        <taxon>Boletales</taxon>
        <taxon>Suillineae</taxon>
        <taxon>Suillaceae</taxon>
        <taxon>Suillus</taxon>
    </lineage>
</organism>
<reference evidence="1" key="1">
    <citation type="journal article" date="2020" name="New Phytol.">
        <title>Comparative genomics reveals dynamic genome evolution in host specialist ectomycorrhizal fungi.</title>
        <authorList>
            <person name="Lofgren L.A."/>
            <person name="Nguyen N.H."/>
            <person name="Vilgalys R."/>
            <person name="Ruytinx J."/>
            <person name="Liao H.L."/>
            <person name="Branco S."/>
            <person name="Kuo A."/>
            <person name="LaButti K."/>
            <person name="Lipzen A."/>
            <person name="Andreopoulos W."/>
            <person name="Pangilinan J."/>
            <person name="Riley R."/>
            <person name="Hundley H."/>
            <person name="Na H."/>
            <person name="Barry K."/>
            <person name="Grigoriev I.V."/>
            <person name="Stajich J.E."/>
            <person name="Kennedy P.G."/>
        </authorList>
    </citation>
    <scope>NUCLEOTIDE SEQUENCE</scope>
    <source>
        <strain evidence="1">MN1</strain>
    </source>
</reference>
<proteinExistence type="predicted"/>